<feature type="region of interest" description="Disordered" evidence="1">
    <location>
        <begin position="435"/>
        <end position="456"/>
    </location>
</feature>
<evidence type="ECO:0000313" key="2">
    <source>
        <dbReference type="EMBL" id="KXZ50995.1"/>
    </source>
</evidence>
<dbReference type="SUPFAM" id="SSF63825">
    <property type="entry name" value="YWTD domain"/>
    <property type="match status" value="1"/>
</dbReference>
<dbReference type="OrthoDB" id="526412at2759"/>
<dbReference type="AlphaFoldDB" id="A0A150GMK9"/>
<comment type="caution">
    <text evidence="2">The sequence shown here is derived from an EMBL/GenBank/DDBJ whole genome shotgun (WGS) entry which is preliminary data.</text>
</comment>
<dbReference type="EMBL" id="LSYV01000015">
    <property type="protein sequence ID" value="KXZ50995.1"/>
    <property type="molecule type" value="Genomic_DNA"/>
</dbReference>
<proteinExistence type="predicted"/>
<protein>
    <submittedName>
        <fullName evidence="2">Uncharacterized protein</fullName>
    </submittedName>
</protein>
<evidence type="ECO:0000313" key="3">
    <source>
        <dbReference type="Proteomes" id="UP000075714"/>
    </source>
</evidence>
<accession>A0A150GMK9</accession>
<keyword evidence="3" id="KW-1185">Reference proteome</keyword>
<name>A0A150GMK9_GONPE</name>
<sequence length="456" mass="50091">MLYDDTCSDYIWRFRIAVTPKNEFVYAFKGRNSSLIAFGYPRTGRGILSATWATDVIPLANVTQPTLNVDTSTDRVYFVHPVDGKIRAYDASTNLKTPVWVSDIVCTDPADPRVQARQTFAANGTRLLARCNDSVVVLDENGRTVKTFSGDHIKAWVTYADQAAPFAMYGNFTKFVTWAAVPSDGVSALPNKLFLWDLSVRAATVTRPLAVLPLPDGASPAGVTSDSPWLLAVADISNPVLHLASSVNGKIQSSFDFMPLVNANGSLINVTIVPTPVIANRTVYGMVQAVLPSPFPWVPGYPDKFFWWMFALNITNAKQPSVLWITDEIVTRGPLANQVPLVRGAGVFMTDYMQNATRSFFIPNGTEYYNVPANPYVLSTTTTYSILRGTYKMGLPWVSPDGKFLRIQYDDWQYDLATPAKQATMSMGSIRTFQGIPNPFGSGPTPSGSGGFGRRR</sequence>
<gene>
    <name evidence="2" type="ORF">GPECTOR_14g236</name>
</gene>
<reference evidence="3" key="1">
    <citation type="journal article" date="2016" name="Nat. Commun.">
        <title>The Gonium pectorale genome demonstrates co-option of cell cycle regulation during the evolution of multicellularity.</title>
        <authorList>
            <person name="Hanschen E.R."/>
            <person name="Marriage T.N."/>
            <person name="Ferris P.J."/>
            <person name="Hamaji T."/>
            <person name="Toyoda A."/>
            <person name="Fujiyama A."/>
            <person name="Neme R."/>
            <person name="Noguchi H."/>
            <person name="Minakuchi Y."/>
            <person name="Suzuki M."/>
            <person name="Kawai-Toyooka H."/>
            <person name="Smith D.R."/>
            <person name="Sparks H."/>
            <person name="Anderson J."/>
            <person name="Bakaric R."/>
            <person name="Luria V."/>
            <person name="Karger A."/>
            <person name="Kirschner M.W."/>
            <person name="Durand P.M."/>
            <person name="Michod R.E."/>
            <person name="Nozaki H."/>
            <person name="Olson B.J."/>
        </authorList>
    </citation>
    <scope>NUCLEOTIDE SEQUENCE [LARGE SCALE GENOMIC DNA]</scope>
    <source>
        <strain evidence="3">NIES-2863</strain>
    </source>
</reference>
<dbReference type="Proteomes" id="UP000075714">
    <property type="component" value="Unassembled WGS sequence"/>
</dbReference>
<organism evidence="2 3">
    <name type="scientific">Gonium pectorale</name>
    <name type="common">Green alga</name>
    <dbReference type="NCBI Taxonomy" id="33097"/>
    <lineage>
        <taxon>Eukaryota</taxon>
        <taxon>Viridiplantae</taxon>
        <taxon>Chlorophyta</taxon>
        <taxon>core chlorophytes</taxon>
        <taxon>Chlorophyceae</taxon>
        <taxon>CS clade</taxon>
        <taxon>Chlamydomonadales</taxon>
        <taxon>Volvocaceae</taxon>
        <taxon>Gonium</taxon>
    </lineage>
</organism>
<evidence type="ECO:0000256" key="1">
    <source>
        <dbReference type="SAM" id="MobiDB-lite"/>
    </source>
</evidence>